<dbReference type="RefSeq" id="WP_316432821.1">
    <property type="nucleotide sequence ID" value="NZ_CP053586.1"/>
</dbReference>
<protein>
    <submittedName>
        <fullName evidence="1">Uncharacterized protein</fullName>
    </submittedName>
</protein>
<gene>
    <name evidence="1" type="ORF">HJG54_00915</name>
</gene>
<organism evidence="1">
    <name type="scientific">Leptolyngbya sp. NK1-12</name>
    <dbReference type="NCBI Taxonomy" id="2547451"/>
    <lineage>
        <taxon>Bacteria</taxon>
        <taxon>Bacillati</taxon>
        <taxon>Cyanobacteriota</taxon>
        <taxon>Cyanophyceae</taxon>
        <taxon>Leptolyngbyales</taxon>
        <taxon>Leptolyngbyaceae</taxon>
        <taxon>Leptolyngbya group</taxon>
        <taxon>Leptolyngbya</taxon>
    </lineage>
</organism>
<name>A0AA97AEU8_9CYAN</name>
<dbReference type="AlphaFoldDB" id="A0AA97AEU8"/>
<evidence type="ECO:0000313" key="1">
    <source>
        <dbReference type="EMBL" id="WNZ21569.1"/>
    </source>
</evidence>
<accession>A0AA97AEU8</accession>
<proteinExistence type="predicted"/>
<sequence>MDIISMLTTSTSATRLAELQTMIKTVAHQRYTFEFEPTVYHQLVQDYPSFAHFFDSFQQLHQAILLHKENYDINPYQDTAHKGVYLLGVQDTDLGIFPYADLVWKCSQGKPQGGNLRHQFYRSQMLSYELAAKLSAREQELLQICPVYLYMQSQSEQDFCKQILVMPRVKGKTLGEIPTGFTADFCQVFQIPSLEEIQQRSRFRLHRWLDPDKQRQLLKIQTAYLFRRLWQKGIKILSLNQKNILLNSSSASEDVHYNIIDPVADYFAPITPLYNLSTSLLCD</sequence>
<reference evidence="1" key="1">
    <citation type="submission" date="2020-05" db="EMBL/GenBank/DDBJ databases">
        <authorList>
            <person name="Zhu T."/>
            <person name="Keshari N."/>
            <person name="Lu X."/>
        </authorList>
    </citation>
    <scope>NUCLEOTIDE SEQUENCE</scope>
    <source>
        <strain evidence="1">NK1-12</strain>
    </source>
</reference>
<dbReference type="EMBL" id="CP053586">
    <property type="protein sequence ID" value="WNZ21569.1"/>
    <property type="molecule type" value="Genomic_DNA"/>
</dbReference>